<dbReference type="InterPro" id="IPR036460">
    <property type="entry name" value="Cu_amine_oxidase_C_sf"/>
</dbReference>
<evidence type="ECO:0000313" key="9">
    <source>
        <dbReference type="EMBL" id="GMG52673.1"/>
    </source>
</evidence>
<feature type="domain" description="Copper amine oxidase catalytic" evidence="8">
    <location>
        <begin position="239"/>
        <end position="324"/>
    </location>
</feature>
<name>A0A9W6Z3W1_AMBMO</name>
<dbReference type="GO" id="GO:0048038">
    <property type="term" value="F:quinone binding"/>
    <property type="evidence" value="ECO:0007669"/>
    <property type="project" value="InterPro"/>
</dbReference>
<dbReference type="PANTHER" id="PTHR10638">
    <property type="entry name" value="COPPER AMINE OXIDASE"/>
    <property type="match status" value="1"/>
</dbReference>
<evidence type="ECO:0000256" key="3">
    <source>
        <dbReference type="ARBA" id="ARBA00022723"/>
    </source>
</evidence>
<sequence>MSSPHPFDPISDEEISLTSKLVKDHHTGSEKPHFVQIDRVDPPKKDMLRYLEATRSKTPSSTKKPLGISRICYAYYYVGDIFYKALVNTSYRHLITSQKQTADVEGPLLGEDVALIEKLSTSHPICAAEIAKLKLPSHIHVVCDPWIYGTDDNKETRLLAQCYMYLANANHPESNHYSLPLKFSPVFNIRTKEFVRIDYLPAGVDETVMDTKPWYDFALVEYHPDLNREGLRPLKPLIVEQPEGAGFEINGSKIEWQGWEFYVVPLTREGYAIYDVHFKGRSILYRLSLSEMTVPYGDPRGPYHRKQAFDLGDCGFGANGNSLVGYQYSLFA</sequence>
<dbReference type="GO" id="GO:0008131">
    <property type="term" value="F:primary methylamine oxidase activity"/>
    <property type="evidence" value="ECO:0007669"/>
    <property type="project" value="InterPro"/>
</dbReference>
<dbReference type="Gene3D" id="3.10.450.40">
    <property type="match status" value="2"/>
</dbReference>
<keyword evidence="10" id="KW-1185">Reference proteome</keyword>
<dbReference type="InterPro" id="IPR016182">
    <property type="entry name" value="Cu_amine_oxidase_N-reg"/>
</dbReference>
<evidence type="ECO:0000256" key="5">
    <source>
        <dbReference type="ARBA" id="ARBA00023002"/>
    </source>
</evidence>
<evidence type="ECO:0000256" key="1">
    <source>
        <dbReference type="ARBA" id="ARBA00001935"/>
    </source>
</evidence>
<comment type="similarity">
    <text evidence="2 7">Belongs to the copper/topaquinone oxidase family.</text>
</comment>
<keyword evidence="4 7" id="KW-0801">TPQ</keyword>
<dbReference type="SUPFAM" id="SSF49998">
    <property type="entry name" value="Amine oxidase catalytic domain"/>
    <property type="match status" value="1"/>
</dbReference>
<keyword evidence="5 7" id="KW-0560">Oxidoreductase</keyword>
<accession>A0A9W6Z3W1</accession>
<dbReference type="Pfam" id="PF01179">
    <property type="entry name" value="Cu_amine_oxid"/>
    <property type="match status" value="1"/>
</dbReference>
<proteinExistence type="inferred from homology"/>
<gene>
    <name evidence="9" type="ORF">Amon01_000734700</name>
</gene>
<evidence type="ECO:0000259" key="8">
    <source>
        <dbReference type="Pfam" id="PF01179"/>
    </source>
</evidence>
<dbReference type="Gene3D" id="2.70.98.20">
    <property type="entry name" value="Copper amine oxidase, catalytic domain"/>
    <property type="match status" value="1"/>
</dbReference>
<dbReference type="OrthoDB" id="5379943at2759"/>
<dbReference type="InterPro" id="IPR015798">
    <property type="entry name" value="Cu_amine_oxidase_C"/>
</dbReference>
<dbReference type="GO" id="GO:0005507">
    <property type="term" value="F:copper ion binding"/>
    <property type="evidence" value="ECO:0007669"/>
    <property type="project" value="InterPro"/>
</dbReference>
<comment type="cofactor">
    <cofactor evidence="1">
        <name>Cu cation</name>
        <dbReference type="ChEBI" id="CHEBI:23378"/>
    </cofactor>
</comment>
<protein>
    <recommendedName>
        <fullName evidence="7">Amine oxidase</fullName>
        <ecNumber evidence="7">1.4.3.-</ecNumber>
    </recommendedName>
</protein>
<dbReference type="GO" id="GO:0009308">
    <property type="term" value="P:amine metabolic process"/>
    <property type="evidence" value="ECO:0007669"/>
    <property type="project" value="UniProtKB-UniRule"/>
</dbReference>
<comment type="caution">
    <text evidence="9">The sequence shown here is derived from an EMBL/GenBank/DDBJ whole genome shotgun (WGS) entry which is preliminary data.</text>
</comment>
<organism evidence="9 10">
    <name type="scientific">Ambrosiozyma monospora</name>
    <name type="common">Yeast</name>
    <name type="synonym">Endomycopsis monosporus</name>
    <dbReference type="NCBI Taxonomy" id="43982"/>
    <lineage>
        <taxon>Eukaryota</taxon>
        <taxon>Fungi</taxon>
        <taxon>Dikarya</taxon>
        <taxon>Ascomycota</taxon>
        <taxon>Saccharomycotina</taxon>
        <taxon>Pichiomycetes</taxon>
        <taxon>Pichiales</taxon>
        <taxon>Pichiaceae</taxon>
        <taxon>Ambrosiozyma</taxon>
    </lineage>
</organism>
<keyword evidence="6 7" id="KW-0186">Copper</keyword>
<dbReference type="AlphaFoldDB" id="A0A9W6Z3W1"/>
<dbReference type="SUPFAM" id="SSF54416">
    <property type="entry name" value="Amine oxidase N-terminal region"/>
    <property type="match status" value="2"/>
</dbReference>
<comment type="cofactor">
    <cofactor evidence="7">
        <name>Cu cation</name>
        <dbReference type="ChEBI" id="CHEBI:23378"/>
    </cofactor>
    <text evidence="7">Contains 1 topaquinone per subunit.</text>
</comment>
<keyword evidence="3 7" id="KW-0479">Metal-binding</keyword>
<evidence type="ECO:0000313" key="10">
    <source>
        <dbReference type="Proteomes" id="UP001165063"/>
    </source>
</evidence>
<evidence type="ECO:0000256" key="6">
    <source>
        <dbReference type="ARBA" id="ARBA00023008"/>
    </source>
</evidence>
<evidence type="ECO:0000256" key="7">
    <source>
        <dbReference type="RuleBase" id="RU000672"/>
    </source>
</evidence>
<dbReference type="PANTHER" id="PTHR10638:SF33">
    <property type="entry name" value="AMINE OXIDASE"/>
    <property type="match status" value="1"/>
</dbReference>
<evidence type="ECO:0000256" key="4">
    <source>
        <dbReference type="ARBA" id="ARBA00022772"/>
    </source>
</evidence>
<dbReference type="InterPro" id="IPR000269">
    <property type="entry name" value="Cu_amine_oxidase"/>
</dbReference>
<reference evidence="9" key="1">
    <citation type="submission" date="2023-04" db="EMBL/GenBank/DDBJ databases">
        <title>Ambrosiozyma monospora NBRC 1965.</title>
        <authorList>
            <person name="Ichikawa N."/>
            <person name="Sato H."/>
            <person name="Tonouchi N."/>
        </authorList>
    </citation>
    <scope>NUCLEOTIDE SEQUENCE</scope>
    <source>
        <strain evidence="9">NBRC 1965</strain>
    </source>
</reference>
<comment type="PTM">
    <text evidence="7">Topaquinone (TPQ) is generated by copper-dependent autoxidation of a specific tyrosyl residue.</text>
</comment>
<dbReference type="EC" id="1.4.3.-" evidence="7"/>
<dbReference type="Proteomes" id="UP001165063">
    <property type="component" value="Unassembled WGS sequence"/>
</dbReference>
<evidence type="ECO:0000256" key="2">
    <source>
        <dbReference type="ARBA" id="ARBA00007983"/>
    </source>
</evidence>
<dbReference type="EMBL" id="BSXU01005338">
    <property type="protein sequence ID" value="GMG52673.1"/>
    <property type="molecule type" value="Genomic_DNA"/>
</dbReference>